<evidence type="ECO:0000313" key="3">
    <source>
        <dbReference type="EMBL" id="QNE78849.1"/>
    </source>
</evidence>
<proteinExistence type="predicted"/>
<organism evidence="3 4">
    <name type="scientific">Streptomyces finlayi</name>
    <dbReference type="NCBI Taxonomy" id="67296"/>
    <lineage>
        <taxon>Bacteria</taxon>
        <taxon>Bacillati</taxon>
        <taxon>Actinomycetota</taxon>
        <taxon>Actinomycetes</taxon>
        <taxon>Kitasatosporales</taxon>
        <taxon>Streptomycetaceae</taxon>
        <taxon>Streptomyces</taxon>
    </lineage>
</organism>
<reference evidence="4" key="1">
    <citation type="submission" date="2019-10" db="EMBL/GenBank/DDBJ databases">
        <title>Antimicrobial potential of Antarctic Bacteria.</title>
        <authorList>
            <person name="Benaud N."/>
            <person name="Edwards R.J."/>
            <person name="Ferrari B.C."/>
        </authorList>
    </citation>
    <scope>NUCLEOTIDE SEQUENCE [LARGE SCALE GENOMIC DNA]</scope>
    <source>
        <strain evidence="4">NBSH44</strain>
    </source>
</reference>
<evidence type="ECO:0000313" key="4">
    <source>
        <dbReference type="Proteomes" id="UP000515307"/>
    </source>
</evidence>
<dbReference type="AlphaFoldDB" id="A0A7G7BU34"/>
<keyword evidence="2" id="KW-1133">Transmembrane helix</keyword>
<sequence length="75" mass="8504">MLAPDLSAVDAMDELRKLPRWTYWLLLLLAPVMCLVFALRGPRVFLDPDLTMEDLPSTGRAETPADNDQCSIEER</sequence>
<accession>A0A7G7BU34</accession>
<keyword evidence="2" id="KW-0472">Membrane</keyword>
<feature type="region of interest" description="Disordered" evidence="1">
    <location>
        <begin position="55"/>
        <end position="75"/>
    </location>
</feature>
<gene>
    <name evidence="3" type="ORF">F0344_33440</name>
</gene>
<feature type="transmembrane region" description="Helical" evidence="2">
    <location>
        <begin position="21"/>
        <end position="39"/>
    </location>
</feature>
<keyword evidence="4" id="KW-1185">Reference proteome</keyword>
<name>A0A7G7BU34_9ACTN</name>
<feature type="compositionally biased region" description="Polar residues" evidence="1">
    <location>
        <begin position="66"/>
        <end position="75"/>
    </location>
</feature>
<dbReference type="Proteomes" id="UP000515307">
    <property type="component" value="Chromosome"/>
</dbReference>
<protein>
    <submittedName>
        <fullName evidence="3">Uncharacterized protein</fullName>
    </submittedName>
</protein>
<dbReference type="KEGG" id="sfiy:F0344_33440"/>
<evidence type="ECO:0000256" key="2">
    <source>
        <dbReference type="SAM" id="Phobius"/>
    </source>
</evidence>
<keyword evidence="2" id="KW-0812">Transmembrane</keyword>
<dbReference type="EMBL" id="CP045702">
    <property type="protein sequence ID" value="QNE78849.1"/>
    <property type="molecule type" value="Genomic_DNA"/>
</dbReference>
<dbReference type="RefSeq" id="WP_185302310.1">
    <property type="nucleotide sequence ID" value="NZ_CP045702.1"/>
</dbReference>
<evidence type="ECO:0000256" key="1">
    <source>
        <dbReference type="SAM" id="MobiDB-lite"/>
    </source>
</evidence>